<evidence type="ECO:0000313" key="2">
    <source>
        <dbReference type="EMBL" id="MBB5233395.1"/>
    </source>
</evidence>
<feature type="region of interest" description="Disordered" evidence="1">
    <location>
        <begin position="59"/>
        <end position="178"/>
    </location>
</feature>
<feature type="compositionally biased region" description="Low complexity" evidence="1">
    <location>
        <begin position="59"/>
        <end position="72"/>
    </location>
</feature>
<feature type="compositionally biased region" description="Basic and acidic residues" evidence="1">
    <location>
        <begin position="125"/>
        <end position="135"/>
    </location>
</feature>
<keyword evidence="3" id="KW-1185">Reference proteome</keyword>
<protein>
    <submittedName>
        <fullName evidence="2">Uncharacterized protein</fullName>
    </submittedName>
</protein>
<evidence type="ECO:0000256" key="1">
    <source>
        <dbReference type="SAM" id="MobiDB-lite"/>
    </source>
</evidence>
<sequence length="178" mass="18015">MTRRDVPPASPSGPAPSSSSSETEYVRKLSLAILSTLQSKGLLSADEVDAILIAARRAAQLPGAAAQARPGSASPPAPAGTQPAPAMQVTVQPPGSLTWHTTPPSAASGEETNPTNAEAAVPGARTEEATPERAEAGPPVTDASGELDGQPDSKDADAAGGEKPEPRPQPPMFDIKLD</sequence>
<evidence type="ECO:0000313" key="3">
    <source>
        <dbReference type="Proteomes" id="UP000525389"/>
    </source>
</evidence>
<comment type="caution">
    <text evidence="2">The sequence shown here is derived from an EMBL/GenBank/DDBJ whole genome shotgun (WGS) entry which is preliminary data.</text>
</comment>
<name>A0A7W8GD47_9DEIO</name>
<feature type="compositionally biased region" description="Polar residues" evidence="1">
    <location>
        <begin position="89"/>
        <end position="116"/>
    </location>
</feature>
<reference evidence="2 3" key="1">
    <citation type="submission" date="2020-08" db="EMBL/GenBank/DDBJ databases">
        <title>Genomic Encyclopedia of Type Strains, Phase IV (KMG-IV): sequencing the most valuable type-strain genomes for metagenomic binning, comparative biology and taxonomic classification.</title>
        <authorList>
            <person name="Goeker M."/>
        </authorList>
    </citation>
    <scope>NUCLEOTIDE SEQUENCE [LARGE SCALE GENOMIC DNA]</scope>
    <source>
        <strain evidence="2 3">DSM 101791</strain>
    </source>
</reference>
<gene>
    <name evidence="2" type="ORF">HNQ09_000812</name>
</gene>
<dbReference type="EMBL" id="JACHFN010000002">
    <property type="protein sequence ID" value="MBB5233395.1"/>
    <property type="molecule type" value="Genomic_DNA"/>
</dbReference>
<dbReference type="AlphaFoldDB" id="A0A7W8GD47"/>
<accession>A0A7W8GD47</accession>
<proteinExistence type="predicted"/>
<organism evidence="2 3">
    <name type="scientific">Deinococcus budaensis</name>
    <dbReference type="NCBI Taxonomy" id="1665626"/>
    <lineage>
        <taxon>Bacteria</taxon>
        <taxon>Thermotogati</taxon>
        <taxon>Deinococcota</taxon>
        <taxon>Deinococci</taxon>
        <taxon>Deinococcales</taxon>
        <taxon>Deinococcaceae</taxon>
        <taxon>Deinococcus</taxon>
    </lineage>
</organism>
<feature type="region of interest" description="Disordered" evidence="1">
    <location>
        <begin position="1"/>
        <end position="24"/>
    </location>
</feature>
<dbReference type="Proteomes" id="UP000525389">
    <property type="component" value="Unassembled WGS sequence"/>
</dbReference>
<dbReference type="RefSeq" id="WP_184025759.1">
    <property type="nucleotide sequence ID" value="NZ_JACHFN010000002.1"/>
</dbReference>
<feature type="compositionally biased region" description="Basic and acidic residues" evidence="1">
    <location>
        <begin position="151"/>
        <end position="166"/>
    </location>
</feature>